<proteinExistence type="predicted"/>
<accession>A0A482MFM8</accession>
<dbReference type="Pfam" id="PF15726">
    <property type="entry name" value="DUF4677"/>
    <property type="match status" value="1"/>
</dbReference>
<reference evidence="3" key="1">
    <citation type="submission" date="2019-03" db="EMBL/GenBank/DDBJ databases">
        <authorList>
            <person name="Bockoven R."/>
            <person name="Gutierrez J."/>
            <person name="Newkirk H."/>
            <person name="Liu M."/>
            <person name="Ramsey J."/>
            <person name="Cahill J."/>
        </authorList>
    </citation>
    <scope>NUCLEOTIDE SEQUENCE [LARGE SCALE GENOMIC DNA]</scope>
</reference>
<evidence type="ECO:0000313" key="3">
    <source>
        <dbReference type="Proteomes" id="UP000307326"/>
    </source>
</evidence>
<dbReference type="Proteomes" id="UP000307326">
    <property type="component" value="Segment"/>
</dbReference>
<evidence type="ECO:0000256" key="1">
    <source>
        <dbReference type="SAM" id="Coils"/>
    </source>
</evidence>
<keyword evidence="1" id="KW-0175">Coiled coil</keyword>
<feature type="coiled-coil region" evidence="1">
    <location>
        <begin position="60"/>
        <end position="108"/>
    </location>
</feature>
<sequence>MAIQMSDAEWNRLIEAVGVLAGWRGDKDKTQAAVRRADLQNIDKLLGNLKGSSASIDSQLKAINQQLQTLSLNVSSLRGDVDENASNIQTLQNSVQTLQQSLSSLQQTVNTQGQSITQLGTQVTAAQGTANAAKNDIDAAQTRVEAVVVGDPTQGTITAPPTAAQFNGLVADIGTIFDVLTEIKAAIVG</sequence>
<dbReference type="Gene3D" id="1.10.287.1490">
    <property type="match status" value="1"/>
</dbReference>
<evidence type="ECO:0000313" key="2">
    <source>
        <dbReference type="EMBL" id="QBQ72225.1"/>
    </source>
</evidence>
<dbReference type="InterPro" id="IPR031458">
    <property type="entry name" value="DUF4677"/>
</dbReference>
<gene>
    <name evidence="2" type="ORF">CPT_Parlo_076</name>
</gene>
<protein>
    <submittedName>
        <fullName evidence="2">Coiled-coil domain-containing protein</fullName>
    </submittedName>
</protein>
<keyword evidence="3" id="KW-1185">Reference proteome</keyword>
<dbReference type="EMBL" id="MK618715">
    <property type="protein sequence ID" value="QBQ72225.1"/>
    <property type="molecule type" value="Genomic_DNA"/>
</dbReference>
<name>A0A482MFM8_9CAUD</name>
<organism evidence="2 3">
    <name type="scientific">Serratia phage Parlo</name>
    <dbReference type="NCBI Taxonomy" id="2557554"/>
    <lineage>
        <taxon>Viruses</taxon>
        <taxon>Duplodnaviria</taxon>
        <taxon>Heunggongvirae</taxon>
        <taxon>Uroviricota</taxon>
        <taxon>Caudoviricetes</taxon>
        <taxon>Parlovirus</taxon>
        <taxon>Parlovirus parlo</taxon>
    </lineage>
</organism>
<dbReference type="SUPFAM" id="SSF57997">
    <property type="entry name" value="Tropomyosin"/>
    <property type="match status" value="1"/>
</dbReference>